<proteinExistence type="predicted"/>
<dbReference type="Proteomes" id="UP000297617">
    <property type="component" value="Unassembled WGS sequence"/>
</dbReference>
<evidence type="ECO:0000313" key="1">
    <source>
        <dbReference type="EMBL" id="TGK45510.1"/>
    </source>
</evidence>
<accession>A0ABY2KZ17</accession>
<reference evidence="2" key="1">
    <citation type="journal article" date="2019" name="PLoS Negl. Trop. Dis.">
        <title>Revisiting the worldwide diversity of Leptospira species in the environment.</title>
        <authorList>
            <person name="Vincent A.T."/>
            <person name="Schiettekatte O."/>
            <person name="Bourhy P."/>
            <person name="Veyrier F.J."/>
            <person name="Picardeau M."/>
        </authorList>
    </citation>
    <scope>NUCLEOTIDE SEQUENCE [LARGE SCALE GENOMIC DNA]</scope>
    <source>
        <strain evidence="2">201800295</strain>
    </source>
</reference>
<sequence>MNAFENKKVEFKLTLFDNDGAEIDPPSGKLVTFDLEAYVESSSKIIPKTSNSTESSAIGEEVKSSWLVMFDYSKIPDGVNLLEGWNLKVPNSDRFYPFLDVLLPSGRYAKKVEIFV</sequence>
<gene>
    <name evidence="1" type="ORF">EHQ10_18865</name>
</gene>
<dbReference type="EMBL" id="RQFD01000021">
    <property type="protein sequence ID" value="TGK45510.1"/>
    <property type="molecule type" value="Genomic_DNA"/>
</dbReference>
<evidence type="ECO:0000313" key="2">
    <source>
        <dbReference type="Proteomes" id="UP000297617"/>
    </source>
</evidence>
<comment type="caution">
    <text evidence="1">The sequence shown here is derived from an EMBL/GenBank/DDBJ whole genome shotgun (WGS) entry which is preliminary data.</text>
</comment>
<name>A0ABY2KZ17_9LEPT</name>
<dbReference type="RefSeq" id="WP_135755044.1">
    <property type="nucleotide sequence ID" value="NZ_RQFD01000021.1"/>
</dbReference>
<keyword evidence="2" id="KW-1185">Reference proteome</keyword>
<protein>
    <submittedName>
        <fullName evidence="1">Uncharacterized protein</fullName>
    </submittedName>
</protein>
<organism evidence="1 2">
    <name type="scientific">Leptospira bouyouniensis</name>
    <dbReference type="NCBI Taxonomy" id="2484911"/>
    <lineage>
        <taxon>Bacteria</taxon>
        <taxon>Pseudomonadati</taxon>
        <taxon>Spirochaetota</taxon>
        <taxon>Spirochaetia</taxon>
        <taxon>Leptospirales</taxon>
        <taxon>Leptospiraceae</taxon>
        <taxon>Leptospira</taxon>
    </lineage>
</organism>